<feature type="region of interest" description="Disordered" evidence="1">
    <location>
        <begin position="136"/>
        <end position="158"/>
    </location>
</feature>
<feature type="compositionally biased region" description="Basic and acidic residues" evidence="1">
    <location>
        <begin position="316"/>
        <end position="333"/>
    </location>
</feature>
<feature type="compositionally biased region" description="Polar residues" evidence="1">
    <location>
        <begin position="204"/>
        <end position="221"/>
    </location>
</feature>
<proteinExistence type="predicted"/>
<feature type="compositionally biased region" description="Polar residues" evidence="1">
    <location>
        <begin position="447"/>
        <end position="458"/>
    </location>
</feature>
<feature type="region of interest" description="Disordered" evidence="1">
    <location>
        <begin position="260"/>
        <end position="279"/>
    </location>
</feature>
<dbReference type="InParanoid" id="A0A7M7NVC2"/>
<keyword evidence="3" id="KW-1185">Reference proteome</keyword>
<feature type="compositionally biased region" description="Polar residues" evidence="1">
    <location>
        <begin position="136"/>
        <end position="151"/>
    </location>
</feature>
<dbReference type="KEGG" id="spu:115918667"/>
<dbReference type="Proteomes" id="UP000007110">
    <property type="component" value="Unassembled WGS sequence"/>
</dbReference>
<reference evidence="3" key="1">
    <citation type="submission" date="2015-02" db="EMBL/GenBank/DDBJ databases">
        <title>Genome sequencing for Strongylocentrotus purpuratus.</title>
        <authorList>
            <person name="Murali S."/>
            <person name="Liu Y."/>
            <person name="Vee V."/>
            <person name="English A."/>
            <person name="Wang M."/>
            <person name="Skinner E."/>
            <person name="Han Y."/>
            <person name="Muzny D.M."/>
            <person name="Worley K.C."/>
            <person name="Gibbs R.A."/>
        </authorList>
    </citation>
    <scope>NUCLEOTIDE SEQUENCE</scope>
</reference>
<name>A0A7M7NVC2_STRPU</name>
<feature type="region of interest" description="Disordered" evidence="1">
    <location>
        <begin position="316"/>
        <end position="474"/>
    </location>
</feature>
<dbReference type="GeneID" id="115918667"/>
<feature type="compositionally biased region" description="Low complexity" evidence="1">
    <location>
        <begin position="264"/>
        <end position="277"/>
    </location>
</feature>
<accession>A0A7M7NVC2</accession>
<protein>
    <recommendedName>
        <fullName evidence="4">PH domain-containing protein</fullName>
    </recommendedName>
</protein>
<evidence type="ECO:0000256" key="1">
    <source>
        <dbReference type="SAM" id="MobiDB-lite"/>
    </source>
</evidence>
<sequence length="474" mass="51810">MSKKNKAPDIQVRSGVLSCFNYKKKTLLQKEAYELSPMYWKCFRQGTSGTVIMQGHRSEMSNKGKPRVSMVVNGCTTELLPPILKSKGTDYAGNDNYLGIQAEDDKIVFLKAEGRSQRDLWYNDIIEALGDRASTTTNTMASIPEQRSPSQERPPMIPLEDTLDNDNLSLGGKASGQSDVYTVPYQDYEPMRCSVSTDDDGCSWTGTKPSPSITTKHNSPIISDVGEEDGLVSEQADLDEDGYVFPSVFAKKTIDADVVEDAPSNGSSLSLSKTSPLNVPRLPEAKPLLPEVKPLLPAAVDDRPAISSDFLESLKHAQESKPRPFDGSPEKPRYTAVTRRTKPPLPETPPKMPLAIPKELKQPTLETKSATEENVSPAKSPVKAVKTPEREPARKSRRKPLKMPPPLPAGGNSKPRSIIGNSSNERQESLPPLPPVPQARARPSPGEATSSSSETSPVKQHGAETNEKVYQLVR</sequence>
<feature type="compositionally biased region" description="Polar residues" evidence="1">
    <location>
        <begin position="364"/>
        <end position="374"/>
    </location>
</feature>
<evidence type="ECO:0000313" key="2">
    <source>
        <dbReference type="EnsemblMetazoa" id="XP_030842275"/>
    </source>
</evidence>
<organism evidence="2 3">
    <name type="scientific">Strongylocentrotus purpuratus</name>
    <name type="common">Purple sea urchin</name>
    <dbReference type="NCBI Taxonomy" id="7668"/>
    <lineage>
        <taxon>Eukaryota</taxon>
        <taxon>Metazoa</taxon>
        <taxon>Echinodermata</taxon>
        <taxon>Eleutherozoa</taxon>
        <taxon>Echinozoa</taxon>
        <taxon>Echinoidea</taxon>
        <taxon>Euechinoidea</taxon>
        <taxon>Echinacea</taxon>
        <taxon>Camarodonta</taxon>
        <taxon>Echinidea</taxon>
        <taxon>Strongylocentrotidae</taxon>
        <taxon>Strongylocentrotus</taxon>
    </lineage>
</organism>
<dbReference type="OrthoDB" id="10112223at2759"/>
<dbReference type="AlphaFoldDB" id="A0A7M7NVC2"/>
<feature type="compositionally biased region" description="Pro residues" evidence="1">
    <location>
        <begin position="343"/>
        <end position="352"/>
    </location>
</feature>
<dbReference type="RefSeq" id="XP_030842275.1">
    <property type="nucleotide sequence ID" value="XM_030986415.1"/>
</dbReference>
<evidence type="ECO:0000313" key="3">
    <source>
        <dbReference type="Proteomes" id="UP000007110"/>
    </source>
</evidence>
<dbReference type="EnsemblMetazoa" id="XM_030986415">
    <property type="protein sequence ID" value="XP_030842275"/>
    <property type="gene ID" value="LOC115918667"/>
</dbReference>
<evidence type="ECO:0008006" key="4">
    <source>
        <dbReference type="Google" id="ProtNLM"/>
    </source>
</evidence>
<feature type="region of interest" description="Disordered" evidence="1">
    <location>
        <begin position="194"/>
        <end position="224"/>
    </location>
</feature>
<reference evidence="2" key="2">
    <citation type="submission" date="2021-01" db="UniProtKB">
        <authorList>
            <consortium name="EnsemblMetazoa"/>
        </authorList>
    </citation>
    <scope>IDENTIFICATION</scope>
</reference>